<evidence type="ECO:0000313" key="12">
    <source>
        <dbReference type="Proteomes" id="UP001148313"/>
    </source>
</evidence>
<comment type="subcellular location">
    <subcellularLocation>
        <location evidence="1 9">Cell inner membrane</location>
        <topology evidence="1 9">Multi-pass membrane protein</topology>
    </subcellularLocation>
</comment>
<evidence type="ECO:0000256" key="4">
    <source>
        <dbReference type="ARBA" id="ARBA00022519"/>
    </source>
</evidence>
<comment type="similarity">
    <text evidence="8 9">Belongs to the TRAP transporter small permease family.</text>
</comment>
<comment type="caution">
    <text evidence="11">The sequence shown here is derived from an EMBL/GenBank/DDBJ whole genome shotgun (WGS) entry which is preliminary data.</text>
</comment>
<feature type="domain" description="Tripartite ATP-independent periplasmic transporters DctQ component" evidence="10">
    <location>
        <begin position="25"/>
        <end position="152"/>
    </location>
</feature>
<keyword evidence="4 9" id="KW-0997">Cell inner membrane</keyword>
<dbReference type="InterPro" id="IPR007387">
    <property type="entry name" value="TRAP_DctQ"/>
</dbReference>
<evidence type="ECO:0000256" key="1">
    <source>
        <dbReference type="ARBA" id="ARBA00004429"/>
    </source>
</evidence>
<evidence type="ECO:0000256" key="2">
    <source>
        <dbReference type="ARBA" id="ARBA00022448"/>
    </source>
</evidence>
<evidence type="ECO:0000256" key="5">
    <source>
        <dbReference type="ARBA" id="ARBA00022692"/>
    </source>
</evidence>
<evidence type="ECO:0000256" key="3">
    <source>
        <dbReference type="ARBA" id="ARBA00022475"/>
    </source>
</evidence>
<dbReference type="EMBL" id="JAPJZH010000004">
    <property type="protein sequence ID" value="MDA4845269.1"/>
    <property type="molecule type" value="Genomic_DNA"/>
</dbReference>
<accession>A0ABT4VKM2</accession>
<organism evidence="11 12">
    <name type="scientific">Hoeflea poritis</name>
    <dbReference type="NCBI Taxonomy" id="2993659"/>
    <lineage>
        <taxon>Bacteria</taxon>
        <taxon>Pseudomonadati</taxon>
        <taxon>Pseudomonadota</taxon>
        <taxon>Alphaproteobacteria</taxon>
        <taxon>Hyphomicrobiales</taxon>
        <taxon>Rhizobiaceae</taxon>
        <taxon>Hoeflea</taxon>
    </lineage>
</organism>
<protein>
    <recommendedName>
        <fullName evidence="9">TRAP transporter small permease protein</fullName>
    </recommendedName>
</protein>
<feature type="transmembrane region" description="Helical" evidence="9">
    <location>
        <begin position="12"/>
        <end position="36"/>
    </location>
</feature>
<comment type="function">
    <text evidence="9">Part of the tripartite ATP-independent periplasmic (TRAP) transport system.</text>
</comment>
<dbReference type="Proteomes" id="UP001148313">
    <property type="component" value="Unassembled WGS sequence"/>
</dbReference>
<evidence type="ECO:0000256" key="8">
    <source>
        <dbReference type="ARBA" id="ARBA00038436"/>
    </source>
</evidence>
<dbReference type="InterPro" id="IPR055348">
    <property type="entry name" value="DctQ"/>
</dbReference>
<keyword evidence="12" id="KW-1185">Reference proteome</keyword>
<evidence type="ECO:0000256" key="9">
    <source>
        <dbReference type="RuleBase" id="RU369079"/>
    </source>
</evidence>
<dbReference type="PANTHER" id="PTHR35011:SF10">
    <property type="entry name" value="TRAP TRANSPORTER SMALL PERMEASE PROTEIN"/>
    <property type="match status" value="1"/>
</dbReference>
<gene>
    <name evidence="11" type="ORF">OOZ53_07910</name>
</gene>
<keyword evidence="6 9" id="KW-1133">Transmembrane helix</keyword>
<keyword evidence="5 9" id="KW-0812">Transmembrane</keyword>
<proteinExistence type="inferred from homology"/>
<keyword evidence="7 9" id="KW-0472">Membrane</keyword>
<reference evidence="11" key="1">
    <citation type="submission" date="2022-11" db="EMBL/GenBank/DDBJ databases">
        <title>Hoeflea poritis sp. nov., isolated from scleractinian coral Porites lutea.</title>
        <authorList>
            <person name="Zhang G."/>
            <person name="Wei Q."/>
            <person name="Cai L."/>
        </authorList>
    </citation>
    <scope>NUCLEOTIDE SEQUENCE</scope>
    <source>
        <strain evidence="11">E7-10</strain>
    </source>
</reference>
<keyword evidence="2 9" id="KW-0813">Transport</keyword>
<evidence type="ECO:0000313" key="11">
    <source>
        <dbReference type="EMBL" id="MDA4845269.1"/>
    </source>
</evidence>
<name>A0ABT4VKM2_9HYPH</name>
<dbReference type="Pfam" id="PF04290">
    <property type="entry name" value="DctQ"/>
    <property type="match status" value="1"/>
</dbReference>
<dbReference type="RefSeq" id="WP_271088874.1">
    <property type="nucleotide sequence ID" value="NZ_JAPJZH010000004.1"/>
</dbReference>
<sequence length="166" mass="18231">MALIRLNDRITKLLMILAATWAFVLCFIALADIIFRAVNLPLQGTKEIVANSVVMIVFLQLGFAIRSRSMLSADFLIHAFGPRAQRFLAAFGYILGAVFFAILFHGGIELALRSFANGEFDGEGALRVPVWPARFTILIGSALAVVNYLLLAAIELFDLNAEELTL</sequence>
<feature type="transmembrane region" description="Helical" evidence="9">
    <location>
        <begin position="135"/>
        <end position="157"/>
    </location>
</feature>
<evidence type="ECO:0000256" key="6">
    <source>
        <dbReference type="ARBA" id="ARBA00022989"/>
    </source>
</evidence>
<evidence type="ECO:0000259" key="10">
    <source>
        <dbReference type="Pfam" id="PF04290"/>
    </source>
</evidence>
<keyword evidence="3" id="KW-1003">Cell membrane</keyword>
<evidence type="ECO:0000256" key="7">
    <source>
        <dbReference type="ARBA" id="ARBA00023136"/>
    </source>
</evidence>
<comment type="subunit">
    <text evidence="9">The complex comprises the extracytoplasmic solute receptor protein and the two transmembrane proteins.</text>
</comment>
<feature type="transmembrane region" description="Helical" evidence="9">
    <location>
        <begin position="87"/>
        <end position="108"/>
    </location>
</feature>
<dbReference type="PANTHER" id="PTHR35011">
    <property type="entry name" value="2,3-DIKETO-L-GULONATE TRAP TRANSPORTER SMALL PERMEASE PROTEIN YIAM"/>
    <property type="match status" value="1"/>
</dbReference>
<feature type="transmembrane region" description="Helical" evidence="9">
    <location>
        <begin position="48"/>
        <end position="66"/>
    </location>
</feature>